<dbReference type="SUPFAM" id="SSF88723">
    <property type="entry name" value="PIN domain-like"/>
    <property type="match status" value="1"/>
</dbReference>
<dbReference type="InterPro" id="IPR002716">
    <property type="entry name" value="PIN_dom"/>
</dbReference>
<dbReference type="PANTHER" id="PTHR39664:SF2">
    <property type="entry name" value="NUCLEIC ACID-BINDING PROTEIN, CONTAINING PIN DOMAIN-RELATED"/>
    <property type="match status" value="1"/>
</dbReference>
<dbReference type="CDD" id="cd18683">
    <property type="entry name" value="PIN_VapC-like"/>
    <property type="match status" value="1"/>
</dbReference>
<dbReference type="PANTHER" id="PTHR39664">
    <property type="match status" value="1"/>
</dbReference>
<dbReference type="AlphaFoldDB" id="A0A2P2EAI1"/>
<protein>
    <recommendedName>
        <fullName evidence="1">PIN domain-containing protein</fullName>
    </recommendedName>
</protein>
<dbReference type="OrthoDB" id="3175275at2"/>
<gene>
    <name evidence="2" type="ORF">PbB2_01723</name>
</gene>
<accession>A0A2P2EAI1</accession>
<proteinExistence type="predicted"/>
<keyword evidence="3" id="KW-1185">Reference proteome</keyword>
<reference evidence="2 3" key="1">
    <citation type="journal article" date="2018" name="Genome Announc.">
        <title>Draft Genome Sequence of "Candidatus Phycosocius bacilliformis," an Alphaproteobacterial Ectosymbiont of the Hydrocarbon-Producing Green Alga Botryococcus braunii.</title>
        <authorList>
            <person name="Tanabe Y."/>
            <person name="Yamaguchi H."/>
            <person name="Watanabe M.M."/>
        </authorList>
    </citation>
    <scope>NUCLEOTIDE SEQUENCE [LARGE SCALE GENOMIC DNA]</scope>
    <source>
        <strain evidence="2 3">BOTRYCO-2</strain>
    </source>
</reference>
<organism evidence="2 3">
    <name type="scientific">Candidatus Phycosocius bacilliformis</name>
    <dbReference type="NCBI Taxonomy" id="1445552"/>
    <lineage>
        <taxon>Bacteria</taxon>
        <taxon>Pseudomonadati</taxon>
        <taxon>Pseudomonadota</taxon>
        <taxon>Alphaproteobacteria</taxon>
        <taxon>Caulobacterales</taxon>
        <taxon>Caulobacterales incertae sedis</taxon>
        <taxon>Candidatus Phycosocius</taxon>
    </lineage>
</organism>
<dbReference type="Proteomes" id="UP000245086">
    <property type="component" value="Unassembled WGS sequence"/>
</dbReference>
<dbReference type="RefSeq" id="WP_108984929.1">
    <property type="nucleotide sequence ID" value="NZ_BFBR01000005.1"/>
</dbReference>
<evidence type="ECO:0000259" key="1">
    <source>
        <dbReference type="Pfam" id="PF01850"/>
    </source>
</evidence>
<dbReference type="EMBL" id="BFBR01000005">
    <property type="protein sequence ID" value="GBF58052.1"/>
    <property type="molecule type" value="Genomic_DNA"/>
</dbReference>
<dbReference type="Pfam" id="PF01850">
    <property type="entry name" value="PIN"/>
    <property type="match status" value="1"/>
</dbReference>
<sequence>MISVDTNILVRAIVLDDRSQAERATRVLTENICFVARSVVQELVWVLTKAYRFGSADICLVLEALTQSEQLVIEDEPLICRALDWYKKGIDFADAIHLAAAQTCERLATFDQAFIKATQALQTPIPVTHP</sequence>
<dbReference type="Gene3D" id="3.40.50.1010">
    <property type="entry name" value="5'-nuclease"/>
    <property type="match status" value="1"/>
</dbReference>
<evidence type="ECO:0000313" key="2">
    <source>
        <dbReference type="EMBL" id="GBF58052.1"/>
    </source>
</evidence>
<feature type="domain" description="PIN" evidence="1">
    <location>
        <begin position="4"/>
        <end position="117"/>
    </location>
</feature>
<evidence type="ECO:0000313" key="3">
    <source>
        <dbReference type="Proteomes" id="UP000245086"/>
    </source>
</evidence>
<name>A0A2P2EAI1_9PROT</name>
<comment type="caution">
    <text evidence="2">The sequence shown here is derived from an EMBL/GenBank/DDBJ whole genome shotgun (WGS) entry which is preliminary data.</text>
</comment>
<dbReference type="InterPro" id="IPR029060">
    <property type="entry name" value="PIN-like_dom_sf"/>
</dbReference>